<gene>
    <name evidence="2" type="ORF">GSMUA_147410.1</name>
</gene>
<keyword evidence="1" id="KW-0732">Signal</keyword>
<reference evidence="2" key="1">
    <citation type="submission" date="2021-03" db="EMBL/GenBank/DDBJ databases">
        <authorList>
            <consortium name="Genoscope - CEA"/>
            <person name="William W."/>
        </authorList>
    </citation>
    <scope>NUCLEOTIDE SEQUENCE</scope>
    <source>
        <strain evidence="2">Doubled-haploid Pahang</strain>
    </source>
</reference>
<organism evidence="3 4">
    <name type="scientific">Musa acuminata subsp. malaccensis</name>
    <name type="common">Wild banana</name>
    <name type="synonym">Musa malaccensis</name>
    <dbReference type="NCBI Taxonomy" id="214687"/>
    <lineage>
        <taxon>Eukaryota</taxon>
        <taxon>Viridiplantae</taxon>
        <taxon>Streptophyta</taxon>
        <taxon>Embryophyta</taxon>
        <taxon>Tracheophyta</taxon>
        <taxon>Spermatophyta</taxon>
        <taxon>Magnoliopsida</taxon>
        <taxon>Liliopsida</taxon>
        <taxon>Zingiberales</taxon>
        <taxon>Musaceae</taxon>
        <taxon>Musa</taxon>
    </lineage>
</organism>
<feature type="signal peptide" evidence="1">
    <location>
        <begin position="1"/>
        <end position="18"/>
    </location>
</feature>
<keyword evidence="4" id="KW-1185">Reference proteome</keyword>
<dbReference type="EMBL" id="HG996471">
    <property type="protein sequence ID" value="CAG1844946.1"/>
    <property type="molecule type" value="Genomic_DNA"/>
</dbReference>
<protein>
    <submittedName>
        <fullName evidence="2">(wild Malaysian banana) hypothetical protein</fullName>
    </submittedName>
</protein>
<dbReference type="Proteomes" id="UP000012960">
    <property type="component" value="Unplaced"/>
</dbReference>
<sequence>MMMIVWLILVSTTRNFRGNAFILLRVDSNCRGIEAKEKTRHPEVCLRSADCKCKKISDILPNDGCLHFIKENDEVCMWLKNFQVFFL</sequence>
<evidence type="ECO:0000313" key="3">
    <source>
        <dbReference type="EnsemblPlants" id="Ma06_p01230.1"/>
    </source>
</evidence>
<evidence type="ECO:0000313" key="2">
    <source>
        <dbReference type="EMBL" id="CAG1844946.1"/>
    </source>
</evidence>
<evidence type="ECO:0000313" key="4">
    <source>
        <dbReference type="Proteomes" id="UP000012960"/>
    </source>
</evidence>
<reference evidence="3" key="2">
    <citation type="submission" date="2021-05" db="UniProtKB">
        <authorList>
            <consortium name="EnsemblPlants"/>
        </authorList>
    </citation>
    <scope>IDENTIFICATION</scope>
    <source>
        <strain evidence="3">subsp. malaccensis</strain>
    </source>
</reference>
<dbReference type="AlphaFoldDB" id="A0A804JBD7"/>
<name>A0A804JBD7_MUSAM</name>
<dbReference type="Gramene" id="Ma06_t01230.1">
    <property type="protein sequence ID" value="Ma06_p01230.1"/>
    <property type="gene ID" value="Ma06_g01230"/>
</dbReference>
<proteinExistence type="predicted"/>
<feature type="chain" id="PRO_5036219914" evidence="1">
    <location>
        <begin position="19"/>
        <end position="87"/>
    </location>
</feature>
<dbReference type="InParanoid" id="A0A804JBD7"/>
<accession>A0A804JBD7</accession>
<dbReference type="EnsemblPlants" id="Ma06_t01230.1">
    <property type="protein sequence ID" value="Ma06_p01230.1"/>
    <property type="gene ID" value="Ma06_g01230"/>
</dbReference>
<evidence type="ECO:0000256" key="1">
    <source>
        <dbReference type="SAM" id="SignalP"/>
    </source>
</evidence>